<evidence type="ECO:0000313" key="2">
    <source>
        <dbReference type="Proteomes" id="UP000031670"/>
    </source>
</evidence>
<organism evidence="1 2">
    <name type="scientific">Vibrio ishigakensis</name>
    <dbReference type="NCBI Taxonomy" id="1481914"/>
    <lineage>
        <taxon>Bacteria</taxon>
        <taxon>Pseudomonadati</taxon>
        <taxon>Pseudomonadota</taxon>
        <taxon>Gammaproteobacteria</taxon>
        <taxon>Vibrionales</taxon>
        <taxon>Vibrionaceae</taxon>
        <taxon>Vibrio</taxon>
    </lineage>
</organism>
<dbReference type="EMBL" id="BBSA01000020">
    <property type="protein sequence ID" value="GAM65502.1"/>
    <property type="molecule type" value="Genomic_DNA"/>
</dbReference>
<sequence length="60" mass="6795">MNNTLSFQVIVDSKLSLEDYGLDELIPVAVSEQEFHRIQREIEEYLGIELEGGSSEGEHT</sequence>
<accession>A0A0B8PLA6</accession>
<evidence type="ECO:0000313" key="1">
    <source>
        <dbReference type="EMBL" id="GAM65502.1"/>
    </source>
</evidence>
<protein>
    <submittedName>
        <fullName evidence="1">Uncharacterized protein</fullName>
    </submittedName>
</protein>
<name>A0A0B8PLA6_9VIBR</name>
<reference evidence="1 2" key="2">
    <citation type="submission" date="2015-01" db="EMBL/GenBank/DDBJ databases">
        <authorList>
            <consortium name="NBRP consortium"/>
            <person name="Sawabe T."/>
            <person name="Meirelles P."/>
            <person name="Feng G."/>
            <person name="Sayaka M."/>
            <person name="Hattori M."/>
            <person name="Ohkuma M."/>
        </authorList>
    </citation>
    <scope>NUCLEOTIDE SEQUENCE [LARGE SCALE GENOMIC DNA]</scope>
    <source>
        <strain evidence="1 2">JCM19232</strain>
    </source>
</reference>
<proteinExistence type="predicted"/>
<dbReference type="AlphaFoldDB" id="A0A0B8PLA6"/>
<dbReference type="Proteomes" id="UP000031670">
    <property type="component" value="Unassembled WGS sequence"/>
</dbReference>
<reference evidence="1 2" key="1">
    <citation type="submission" date="2015-01" db="EMBL/GenBank/DDBJ databases">
        <title>Vibrio sp. C5 JCM 19232 whole genome shotgun sequence.</title>
        <authorList>
            <person name="Sawabe T."/>
            <person name="Meirelles P."/>
            <person name="Feng G."/>
            <person name="Sayaka M."/>
            <person name="Hattori M."/>
            <person name="Ohkuma M."/>
        </authorList>
    </citation>
    <scope>NUCLEOTIDE SEQUENCE [LARGE SCALE GENOMIC DNA]</scope>
    <source>
        <strain evidence="1 2">JCM19232</strain>
    </source>
</reference>
<gene>
    <name evidence="1" type="ORF">JCM19232_5002</name>
</gene>
<comment type="caution">
    <text evidence="1">The sequence shown here is derived from an EMBL/GenBank/DDBJ whole genome shotgun (WGS) entry which is preliminary data.</text>
</comment>